<proteinExistence type="predicted"/>
<dbReference type="Proteomes" id="UP000054279">
    <property type="component" value="Unassembled WGS sequence"/>
</dbReference>
<evidence type="ECO:0000313" key="2">
    <source>
        <dbReference type="Proteomes" id="UP000054279"/>
    </source>
</evidence>
<reference evidence="1 2" key="1">
    <citation type="submission" date="2014-06" db="EMBL/GenBank/DDBJ databases">
        <title>Evolutionary Origins and Diversification of the Mycorrhizal Mutualists.</title>
        <authorList>
            <consortium name="DOE Joint Genome Institute"/>
            <consortium name="Mycorrhizal Genomics Consortium"/>
            <person name="Kohler A."/>
            <person name="Kuo A."/>
            <person name="Nagy L.G."/>
            <person name="Floudas D."/>
            <person name="Copeland A."/>
            <person name="Barry K.W."/>
            <person name="Cichocki N."/>
            <person name="Veneault-Fourrey C."/>
            <person name="LaButti K."/>
            <person name="Lindquist E.A."/>
            <person name="Lipzen A."/>
            <person name="Lundell T."/>
            <person name="Morin E."/>
            <person name="Murat C."/>
            <person name="Riley R."/>
            <person name="Ohm R."/>
            <person name="Sun H."/>
            <person name="Tunlid A."/>
            <person name="Henrissat B."/>
            <person name="Grigoriev I.V."/>
            <person name="Hibbett D.S."/>
            <person name="Martin F."/>
        </authorList>
    </citation>
    <scope>NUCLEOTIDE SEQUENCE [LARGE SCALE GENOMIC DNA]</scope>
    <source>
        <strain evidence="1 2">SS14</strain>
    </source>
</reference>
<dbReference type="HOGENOM" id="CLU_2074646_0_0_1"/>
<gene>
    <name evidence="1" type="ORF">M422DRAFT_259561</name>
</gene>
<organism evidence="1 2">
    <name type="scientific">Sphaerobolus stellatus (strain SS14)</name>
    <dbReference type="NCBI Taxonomy" id="990650"/>
    <lineage>
        <taxon>Eukaryota</taxon>
        <taxon>Fungi</taxon>
        <taxon>Dikarya</taxon>
        <taxon>Basidiomycota</taxon>
        <taxon>Agaricomycotina</taxon>
        <taxon>Agaricomycetes</taxon>
        <taxon>Phallomycetidae</taxon>
        <taxon>Geastrales</taxon>
        <taxon>Sphaerobolaceae</taxon>
        <taxon>Sphaerobolus</taxon>
    </lineage>
</organism>
<sequence>MIKRIVKNIPNLKRIMFRLDYNSSSIIPLLKPLQHLSAIDLINPTKPIITDPIKDMWTEPAIKAARQVLKGPEGQRRLGMMYIWQEKVNELANVEANWPFRCWSWKERRVELSVVSDQ</sequence>
<name>A0A0C9USX8_SPHS4</name>
<dbReference type="OrthoDB" id="3251070at2759"/>
<dbReference type="EMBL" id="KN837165">
    <property type="protein sequence ID" value="KIJ37939.1"/>
    <property type="molecule type" value="Genomic_DNA"/>
</dbReference>
<dbReference type="AlphaFoldDB" id="A0A0C9USX8"/>
<protein>
    <submittedName>
        <fullName evidence="1">Uncharacterized protein</fullName>
    </submittedName>
</protein>
<evidence type="ECO:0000313" key="1">
    <source>
        <dbReference type="EMBL" id="KIJ37939.1"/>
    </source>
</evidence>
<accession>A0A0C9USX8</accession>
<keyword evidence="2" id="KW-1185">Reference proteome</keyword>